<comment type="caution">
    <text evidence="1">The sequence shown here is derived from an EMBL/GenBank/DDBJ whole genome shotgun (WGS) entry which is preliminary data.</text>
</comment>
<evidence type="ECO:0000313" key="1">
    <source>
        <dbReference type="EMBL" id="VDI60507.1"/>
    </source>
</evidence>
<dbReference type="GO" id="GO:0005615">
    <property type="term" value="C:extracellular space"/>
    <property type="evidence" value="ECO:0007669"/>
    <property type="project" value="TreeGrafter"/>
</dbReference>
<dbReference type="EMBL" id="UYJE01008043">
    <property type="protein sequence ID" value="VDI60507.1"/>
    <property type="molecule type" value="Genomic_DNA"/>
</dbReference>
<keyword evidence="2" id="KW-1185">Reference proteome</keyword>
<protein>
    <submittedName>
        <fullName evidence="1">Uncharacterized protein</fullName>
    </submittedName>
</protein>
<evidence type="ECO:0000313" key="2">
    <source>
        <dbReference type="Proteomes" id="UP000596742"/>
    </source>
</evidence>
<proteinExistence type="predicted"/>
<dbReference type="InterPro" id="IPR036706">
    <property type="entry name" value="VOMI_sf"/>
</dbReference>
<name>A0A8B6G8N9_MYTGA</name>
<dbReference type="InterPro" id="IPR005515">
    <property type="entry name" value="VOMI"/>
</dbReference>
<organism evidence="1 2">
    <name type="scientific">Mytilus galloprovincialis</name>
    <name type="common">Mediterranean mussel</name>
    <dbReference type="NCBI Taxonomy" id="29158"/>
    <lineage>
        <taxon>Eukaryota</taxon>
        <taxon>Metazoa</taxon>
        <taxon>Spiralia</taxon>
        <taxon>Lophotrochozoa</taxon>
        <taxon>Mollusca</taxon>
        <taxon>Bivalvia</taxon>
        <taxon>Autobranchia</taxon>
        <taxon>Pteriomorphia</taxon>
        <taxon>Mytilida</taxon>
        <taxon>Mytiloidea</taxon>
        <taxon>Mytilidae</taxon>
        <taxon>Mytilinae</taxon>
        <taxon>Mytilus</taxon>
    </lineage>
</organism>
<gene>
    <name evidence="1" type="ORF">MGAL_10B067279</name>
</gene>
<dbReference type="OrthoDB" id="6055370at2759"/>
<accession>A0A8B6G8N9</accession>
<dbReference type="PANTHER" id="PTHR18841">
    <property type="entry name" value="VITELLINE MEMBRANE OUTER LAYER PROTEIN I-RELATED"/>
    <property type="match status" value="1"/>
</dbReference>
<reference evidence="1" key="1">
    <citation type="submission" date="2018-11" db="EMBL/GenBank/DDBJ databases">
        <authorList>
            <person name="Alioto T."/>
            <person name="Alioto T."/>
        </authorList>
    </citation>
    <scope>NUCLEOTIDE SEQUENCE</scope>
</reference>
<dbReference type="AlphaFoldDB" id="A0A8B6G8N9"/>
<dbReference type="Pfam" id="PF03762">
    <property type="entry name" value="VOMI"/>
    <property type="match status" value="2"/>
</dbReference>
<dbReference type="SUPFAM" id="SSF51092">
    <property type="entry name" value="Vitelline membrane outer protein-I (VMO-I)"/>
    <property type="match status" value="1"/>
</dbReference>
<dbReference type="Gene3D" id="2.100.10.20">
    <property type="entry name" value="Vitelline membrane outer layer protein I (VOMI)"/>
    <property type="match status" value="2"/>
</dbReference>
<dbReference type="Proteomes" id="UP000596742">
    <property type="component" value="Unassembled WGS sequence"/>
</dbReference>
<dbReference type="PANTHER" id="PTHR18841:SF0">
    <property type="entry name" value="VITELLINE MEMBRANE OUTER LAYER 1 HOMOLOG A-RELATED"/>
    <property type="match status" value="1"/>
</dbReference>
<sequence length="255" mass="28243">MEVYVIGLIYGFFFENADIAVGIFHSRKEDFIVEKNKKILSVDLTTIGRMSKTQCTAFCTQLGDRCCEITYITSTQECKLDQSGCCHTGFDSVFGSNLIHPSSTHGVTQTLSVTNGGAFGVWKSAEFCTIGHYAIGFRMKIEGYHEDRSELNAIEIICGNRGGERCGDTASSGQQASYDSTGANYLRFRCRYFKDEFDVVDLSYPPGIGRYGTYGEWSDSCSVNSAMCGLQTKIEAYQGQLDNTALNDVKFFCCE</sequence>